<feature type="transmembrane region" description="Helical" evidence="6">
    <location>
        <begin position="241"/>
        <end position="269"/>
    </location>
</feature>
<gene>
    <name evidence="8" type="ORF">ODALV1_LOCUS7393</name>
</gene>
<feature type="transmembrane region" description="Helical" evidence="6">
    <location>
        <begin position="85"/>
        <end position="103"/>
    </location>
</feature>
<reference evidence="8 9" key="1">
    <citation type="submission" date="2024-08" db="EMBL/GenBank/DDBJ databases">
        <authorList>
            <person name="Cucini C."/>
            <person name="Frati F."/>
        </authorList>
    </citation>
    <scope>NUCLEOTIDE SEQUENCE [LARGE SCALE GENOMIC DNA]</scope>
</reference>
<dbReference type="PANTHER" id="PTHR46641:SF2">
    <property type="entry name" value="FMRFAMIDE RECEPTOR"/>
    <property type="match status" value="1"/>
</dbReference>
<keyword evidence="4 6" id="KW-1133">Transmembrane helix</keyword>
<keyword evidence="3 6" id="KW-0812">Transmembrane</keyword>
<evidence type="ECO:0000256" key="2">
    <source>
        <dbReference type="ARBA" id="ARBA00010663"/>
    </source>
</evidence>
<evidence type="ECO:0000259" key="7">
    <source>
        <dbReference type="PROSITE" id="PS50262"/>
    </source>
</evidence>
<feature type="domain" description="G-protein coupled receptors family 1 profile" evidence="7">
    <location>
        <begin position="70"/>
        <end position="343"/>
    </location>
</feature>
<dbReference type="CDD" id="cd14978">
    <property type="entry name" value="7tmA_FMRFamide_R-like"/>
    <property type="match status" value="1"/>
</dbReference>
<comment type="caution">
    <text evidence="8">The sequence shown here is derived from an EMBL/GenBank/DDBJ whole genome shotgun (WGS) entry which is preliminary data.</text>
</comment>
<feature type="transmembrane region" description="Helical" evidence="6">
    <location>
        <begin position="53"/>
        <end position="73"/>
    </location>
</feature>
<feature type="transmembrane region" description="Helical" evidence="6">
    <location>
        <begin position="115"/>
        <end position="136"/>
    </location>
</feature>
<dbReference type="PRINTS" id="PR00237">
    <property type="entry name" value="GPCRRHODOPSN"/>
</dbReference>
<keyword evidence="5 6" id="KW-0472">Membrane</keyword>
<evidence type="ECO:0000313" key="9">
    <source>
        <dbReference type="Proteomes" id="UP001642540"/>
    </source>
</evidence>
<comment type="similarity">
    <text evidence="2">Belongs to the G-protein coupled receptor 1 family.</text>
</comment>
<dbReference type="InterPro" id="IPR017452">
    <property type="entry name" value="GPCR_Rhodpsn_7TM"/>
</dbReference>
<keyword evidence="9" id="KW-1185">Reference proteome</keyword>
<protein>
    <recommendedName>
        <fullName evidence="7">G-protein coupled receptors family 1 profile domain-containing protein</fullName>
    </recommendedName>
</protein>
<name>A0ABP1Q5J0_9HEXA</name>
<dbReference type="PANTHER" id="PTHR46641">
    <property type="entry name" value="FMRFAMIDE RECEPTOR-RELATED"/>
    <property type="match status" value="1"/>
</dbReference>
<sequence>MEVEDYEAYDLNNTASYSQNSSELVENFDLIELNSSDPSKGPLLNNVTTTIPFLPLGLGIILVTVFGIIGNLLSATVLSRKRLQSSYAVLTLGLTFVDTVYLITKFLRYGIASLFSHYEIAILYLNVILPIIGPYLRSITFIAHTASTYFTIAIAIDRFVAVCLPATARKFCTRKRASFTCVLVLVWSVIFNATRWLEFRTVPIEEMQTEGTVSAANATASGYYVMKITELRIDPVYKEVYIFWIYLIVMFILPFVTLSVLNLCIFLGIRKLVKNGAVLTSTQKRDTSFSIMLIGVVLVFLICNVDYLVLDILDYAGVAFSEFWNYLGNFLLTLNSAVNFLIYCVCGWKFRQELIKIMRATCPCLQEHGSHDIVVTDDCQWVKDTINMDVKSIPRATLTKSSVTN</sequence>
<organism evidence="8 9">
    <name type="scientific">Orchesella dallaii</name>
    <dbReference type="NCBI Taxonomy" id="48710"/>
    <lineage>
        <taxon>Eukaryota</taxon>
        <taxon>Metazoa</taxon>
        <taxon>Ecdysozoa</taxon>
        <taxon>Arthropoda</taxon>
        <taxon>Hexapoda</taxon>
        <taxon>Collembola</taxon>
        <taxon>Entomobryomorpha</taxon>
        <taxon>Entomobryoidea</taxon>
        <taxon>Orchesellidae</taxon>
        <taxon>Orchesellinae</taxon>
        <taxon>Orchesella</taxon>
    </lineage>
</organism>
<feature type="transmembrane region" description="Helical" evidence="6">
    <location>
        <begin position="330"/>
        <end position="350"/>
    </location>
</feature>
<evidence type="ECO:0000256" key="5">
    <source>
        <dbReference type="ARBA" id="ARBA00023136"/>
    </source>
</evidence>
<dbReference type="InterPro" id="IPR000276">
    <property type="entry name" value="GPCR_Rhodpsn"/>
</dbReference>
<dbReference type="Pfam" id="PF00001">
    <property type="entry name" value="7tm_1"/>
    <property type="match status" value="1"/>
</dbReference>
<evidence type="ECO:0000256" key="6">
    <source>
        <dbReference type="SAM" id="Phobius"/>
    </source>
</evidence>
<evidence type="ECO:0000256" key="3">
    <source>
        <dbReference type="ARBA" id="ARBA00022692"/>
    </source>
</evidence>
<feature type="transmembrane region" description="Helical" evidence="6">
    <location>
        <begin position="289"/>
        <end position="310"/>
    </location>
</feature>
<comment type="subcellular location">
    <subcellularLocation>
        <location evidence="1">Membrane</location>
    </subcellularLocation>
</comment>
<feature type="transmembrane region" description="Helical" evidence="6">
    <location>
        <begin position="177"/>
        <end position="197"/>
    </location>
</feature>
<evidence type="ECO:0000256" key="4">
    <source>
        <dbReference type="ARBA" id="ARBA00022989"/>
    </source>
</evidence>
<dbReference type="PROSITE" id="PS50262">
    <property type="entry name" value="G_PROTEIN_RECEP_F1_2"/>
    <property type="match status" value="1"/>
</dbReference>
<evidence type="ECO:0000256" key="1">
    <source>
        <dbReference type="ARBA" id="ARBA00004370"/>
    </source>
</evidence>
<dbReference type="Gene3D" id="1.20.1070.10">
    <property type="entry name" value="Rhodopsin 7-helix transmembrane proteins"/>
    <property type="match status" value="1"/>
</dbReference>
<dbReference type="SUPFAM" id="SSF81321">
    <property type="entry name" value="Family A G protein-coupled receptor-like"/>
    <property type="match status" value="1"/>
</dbReference>
<accession>A0ABP1Q5J0</accession>
<dbReference type="EMBL" id="CAXLJM020000023">
    <property type="protein sequence ID" value="CAL8089495.1"/>
    <property type="molecule type" value="Genomic_DNA"/>
</dbReference>
<evidence type="ECO:0000313" key="8">
    <source>
        <dbReference type="EMBL" id="CAL8089495.1"/>
    </source>
</evidence>
<dbReference type="InterPro" id="IPR052954">
    <property type="entry name" value="GPCR-Ligand_Int"/>
</dbReference>
<dbReference type="Proteomes" id="UP001642540">
    <property type="component" value="Unassembled WGS sequence"/>
</dbReference>
<proteinExistence type="inferred from homology"/>